<dbReference type="HOGENOM" id="CLU_003291_4_0_11"/>
<evidence type="ECO:0000256" key="2">
    <source>
        <dbReference type="ARBA" id="ARBA00022630"/>
    </source>
</evidence>
<dbReference type="PANTHER" id="PTHR43557">
    <property type="entry name" value="APOPTOSIS-INDUCING FACTOR 1"/>
    <property type="match status" value="1"/>
</dbReference>
<feature type="domain" description="FAD/NAD(P)-binding" evidence="5">
    <location>
        <begin position="12"/>
        <end position="307"/>
    </location>
</feature>
<dbReference type="KEGG" id="fsy:FsymDg_2024"/>
<keyword evidence="4 7" id="KW-0560">Oxidoreductase</keyword>
<dbReference type="PANTHER" id="PTHR43557:SF2">
    <property type="entry name" value="RIESKE DOMAIN-CONTAINING PROTEIN-RELATED"/>
    <property type="match status" value="1"/>
</dbReference>
<dbReference type="RefSeq" id="WP_013873389.1">
    <property type="nucleotide sequence ID" value="NC_015656.1"/>
</dbReference>
<evidence type="ECO:0000256" key="3">
    <source>
        <dbReference type="ARBA" id="ARBA00022827"/>
    </source>
</evidence>
<dbReference type="GO" id="GO:0016651">
    <property type="term" value="F:oxidoreductase activity, acting on NAD(P)H"/>
    <property type="evidence" value="ECO:0007669"/>
    <property type="project" value="TreeGrafter"/>
</dbReference>
<dbReference type="PRINTS" id="PR00368">
    <property type="entry name" value="FADPNR"/>
</dbReference>
<keyword evidence="2" id="KW-0285">Flavoprotein</keyword>
<dbReference type="SUPFAM" id="SSF55424">
    <property type="entry name" value="FAD/NAD-linked reductases, dimerisation (C-terminal) domain"/>
    <property type="match status" value="1"/>
</dbReference>
<comment type="cofactor">
    <cofactor evidence="1">
        <name>FAD</name>
        <dbReference type="ChEBI" id="CHEBI:57692"/>
    </cofactor>
</comment>
<dbReference type="InterPro" id="IPR036188">
    <property type="entry name" value="FAD/NAD-bd_sf"/>
</dbReference>
<dbReference type="InterPro" id="IPR023753">
    <property type="entry name" value="FAD/NAD-binding_dom"/>
</dbReference>
<dbReference type="GO" id="GO:0005737">
    <property type="term" value="C:cytoplasm"/>
    <property type="evidence" value="ECO:0007669"/>
    <property type="project" value="TreeGrafter"/>
</dbReference>
<protein>
    <submittedName>
        <fullName evidence="7">Ferredoxin--NAD(+) reductase</fullName>
        <ecNumber evidence="7">1.18.1.3</ecNumber>
    </submittedName>
</protein>
<dbReference type="EMBL" id="CP002801">
    <property type="protein sequence ID" value="AEH09449.1"/>
    <property type="molecule type" value="Genomic_DNA"/>
</dbReference>
<reference evidence="7 8" key="1">
    <citation type="submission" date="2011-05" db="EMBL/GenBank/DDBJ databases">
        <title>Complete sequence of chromosome of Frankia symbiont of Datisca glomerata.</title>
        <authorList>
            <consortium name="US DOE Joint Genome Institute"/>
            <person name="Lucas S."/>
            <person name="Han J."/>
            <person name="Lapidus A."/>
            <person name="Cheng J.-F."/>
            <person name="Goodwin L."/>
            <person name="Pitluck S."/>
            <person name="Peters L."/>
            <person name="Mikhailova N."/>
            <person name="Chertkov O."/>
            <person name="Teshima H."/>
            <person name="Han C."/>
            <person name="Tapia R."/>
            <person name="Land M."/>
            <person name="Hauser L."/>
            <person name="Kyrpides N."/>
            <person name="Ivanova N."/>
            <person name="Pagani I."/>
            <person name="Berry A."/>
            <person name="Pawlowski K."/>
            <person name="Persson T."/>
            <person name="Vanden Heuvel B."/>
            <person name="Benson D."/>
            <person name="Woyke T."/>
        </authorList>
    </citation>
    <scope>NUCLEOTIDE SEQUENCE [LARGE SCALE GENOMIC DNA]</scope>
    <source>
        <strain evidence="8">4085684</strain>
    </source>
</reference>
<keyword evidence="3" id="KW-0274">FAD</keyword>
<dbReference type="Gene3D" id="3.50.50.60">
    <property type="entry name" value="FAD/NAD(P)-binding domain"/>
    <property type="match status" value="2"/>
</dbReference>
<dbReference type="PRINTS" id="PR00411">
    <property type="entry name" value="PNDRDTASEI"/>
</dbReference>
<dbReference type="EC" id="1.18.1.3" evidence="7"/>
<evidence type="ECO:0000256" key="1">
    <source>
        <dbReference type="ARBA" id="ARBA00001974"/>
    </source>
</evidence>
<sequence length="412" mass="43416">MTHQQVSPDGRRVVVVGGGHAGGTLVGLLRQAGFAGEIVLFGQETDLPYHRPPLSKKFIDGDLEHWLREPEFYQEQDISVRLGESVESVDPAARRVHTSGAQALDYDVLVLATGAEPRWLPTPGSDLAGVLTLRTLADARVLRKAVISGSRIAIIGGGYVGLEVAAVARANGVEVTVIEREERVLARVASTQLSEIMQAYHRERGTTIITGAQVVSLSGEDGRVRDVLLGDGTRVPCDIALVGIGAVPRDELAAAAGLVVDQGILVDDQAHTSDPAIFAIGDVTRRPLPGIDGLLRLESIPSAVEQAKQAAAAIVGAAPPHAEVPWFWSDQFDLKLKIAGVVSAPPGTVLRGDPASGRFALFHHTDGRVTAVESANAAGDFMAGKKLIAGGERVDPVRLADPAVPLRNAVIK</sequence>
<dbReference type="eggNOG" id="COG0446">
    <property type="taxonomic scope" value="Bacteria"/>
</dbReference>
<gene>
    <name evidence="7" type="ordered locus">FsymDg_2024</name>
</gene>
<feature type="domain" description="Reductase C-terminal" evidence="6">
    <location>
        <begin position="326"/>
        <end position="409"/>
    </location>
</feature>
<dbReference type="InterPro" id="IPR016156">
    <property type="entry name" value="FAD/NAD-linked_Rdtase_dimer_sf"/>
</dbReference>
<keyword evidence="8" id="KW-1185">Reference proteome</keyword>
<dbReference type="InterPro" id="IPR028202">
    <property type="entry name" value="Reductase_C"/>
</dbReference>
<dbReference type="Pfam" id="PF14759">
    <property type="entry name" value="Reductase_C"/>
    <property type="match status" value="1"/>
</dbReference>
<evidence type="ECO:0000256" key="4">
    <source>
        <dbReference type="ARBA" id="ARBA00023002"/>
    </source>
</evidence>
<proteinExistence type="predicted"/>
<organism evidence="7 8">
    <name type="scientific">Candidatus Protofrankia datiscae</name>
    <dbReference type="NCBI Taxonomy" id="2716812"/>
    <lineage>
        <taxon>Bacteria</taxon>
        <taxon>Bacillati</taxon>
        <taxon>Actinomycetota</taxon>
        <taxon>Actinomycetes</taxon>
        <taxon>Frankiales</taxon>
        <taxon>Frankiaceae</taxon>
        <taxon>Protofrankia</taxon>
    </lineage>
</organism>
<accession>F8AXG6</accession>
<evidence type="ECO:0000313" key="7">
    <source>
        <dbReference type="EMBL" id="AEH09449.1"/>
    </source>
</evidence>
<dbReference type="SUPFAM" id="SSF51905">
    <property type="entry name" value="FAD/NAD(P)-binding domain"/>
    <property type="match status" value="1"/>
</dbReference>
<evidence type="ECO:0000313" key="8">
    <source>
        <dbReference type="Proteomes" id="UP000001549"/>
    </source>
</evidence>
<evidence type="ECO:0000259" key="6">
    <source>
        <dbReference type="Pfam" id="PF14759"/>
    </source>
</evidence>
<dbReference type="Proteomes" id="UP000001549">
    <property type="component" value="Chromosome"/>
</dbReference>
<dbReference type="Gene3D" id="3.30.390.30">
    <property type="match status" value="1"/>
</dbReference>
<evidence type="ECO:0000259" key="5">
    <source>
        <dbReference type="Pfam" id="PF07992"/>
    </source>
</evidence>
<dbReference type="Pfam" id="PF07992">
    <property type="entry name" value="Pyr_redox_2"/>
    <property type="match status" value="1"/>
</dbReference>
<dbReference type="InterPro" id="IPR050446">
    <property type="entry name" value="FAD-oxidoreductase/Apoptosis"/>
</dbReference>
<dbReference type="STRING" id="656024.FsymDg_2024"/>
<dbReference type="GO" id="GO:0008860">
    <property type="term" value="F:ferredoxin-NAD+ reductase activity"/>
    <property type="evidence" value="ECO:0007669"/>
    <property type="project" value="UniProtKB-EC"/>
</dbReference>
<dbReference type="AlphaFoldDB" id="F8AXG6"/>
<name>F8AXG6_9ACTN</name>